<accession>A0A318HME3</accession>
<name>A0A318HME3_9MYCO</name>
<dbReference type="EMBL" id="QJJU01000010">
    <property type="protein sequence ID" value="PXX07752.1"/>
    <property type="molecule type" value="Genomic_DNA"/>
</dbReference>
<proteinExistence type="predicted"/>
<feature type="chain" id="PRO_5016248941" evidence="1">
    <location>
        <begin position="23"/>
        <end position="88"/>
    </location>
</feature>
<reference evidence="3" key="1">
    <citation type="submission" date="2018-05" db="EMBL/GenBank/DDBJ databases">
        <authorList>
            <person name="Deangelis K."/>
            <person name="Huntemann M."/>
            <person name="Clum A."/>
            <person name="Pillay M."/>
            <person name="Palaniappan K."/>
            <person name="Varghese N."/>
            <person name="Mikhailova N."/>
            <person name="Stamatis D."/>
            <person name="Reddy T."/>
            <person name="Daum C."/>
            <person name="Shapiro N."/>
            <person name="Ivanova N."/>
            <person name="Kyrpides N."/>
            <person name="Woyke T."/>
        </authorList>
    </citation>
    <scope>NUCLEOTIDE SEQUENCE [LARGE SCALE GENOMIC DNA]</scope>
    <source>
        <strain evidence="3">GAS496</strain>
    </source>
</reference>
<feature type="signal peptide" evidence="1">
    <location>
        <begin position="1"/>
        <end position="22"/>
    </location>
</feature>
<protein>
    <submittedName>
        <fullName evidence="2">Acid stress chaperone HdeA</fullName>
    </submittedName>
</protein>
<dbReference type="PROSITE" id="PS51257">
    <property type="entry name" value="PROKAR_LIPOPROTEIN"/>
    <property type="match status" value="1"/>
</dbReference>
<reference evidence="2 3" key="2">
    <citation type="submission" date="2018-06" db="EMBL/GenBank/DDBJ databases">
        <title>Sequencing of bacterial isolates from soil warming experiment in Harvard Forest, Massachusetts, USA.</title>
        <authorList>
            <person name="Deangelis K.PhD."/>
        </authorList>
    </citation>
    <scope>NUCLEOTIDE SEQUENCE [LARGE SCALE GENOMIC DNA]</scope>
    <source>
        <strain evidence="2 3">GAS496</strain>
    </source>
</reference>
<dbReference type="OrthoDB" id="4567275at2"/>
<dbReference type="RefSeq" id="WP_110317113.1">
    <property type="nucleotide sequence ID" value="NZ_QJJU01000010.1"/>
</dbReference>
<dbReference type="AlphaFoldDB" id="A0A318HME3"/>
<dbReference type="Proteomes" id="UP000247781">
    <property type="component" value="Unassembled WGS sequence"/>
</dbReference>
<organism evidence="2 3">
    <name type="scientific">Mycolicibacterium moriokaense</name>
    <dbReference type="NCBI Taxonomy" id="39691"/>
    <lineage>
        <taxon>Bacteria</taxon>
        <taxon>Bacillati</taxon>
        <taxon>Actinomycetota</taxon>
        <taxon>Actinomycetes</taxon>
        <taxon>Mycobacteriales</taxon>
        <taxon>Mycobacteriaceae</taxon>
        <taxon>Mycolicibacterium</taxon>
    </lineage>
</organism>
<comment type="caution">
    <text evidence="2">The sequence shown here is derived from an EMBL/GenBank/DDBJ whole genome shotgun (WGS) entry which is preliminary data.</text>
</comment>
<sequence>MKRLAVAVAASTMVLISGCSGASNDGGDTTCKDFLAMRVNDKDAAVAKMLKRREARNASTGDVDDKRTLLIGLCQPDDKQGTKISDLA</sequence>
<keyword evidence="1" id="KW-0732">Signal</keyword>
<evidence type="ECO:0000256" key="1">
    <source>
        <dbReference type="SAM" id="SignalP"/>
    </source>
</evidence>
<evidence type="ECO:0000313" key="2">
    <source>
        <dbReference type="EMBL" id="PXX07752.1"/>
    </source>
</evidence>
<evidence type="ECO:0000313" key="3">
    <source>
        <dbReference type="Proteomes" id="UP000247781"/>
    </source>
</evidence>
<gene>
    <name evidence="2" type="ORF">C8E89_110138</name>
</gene>
<keyword evidence="3" id="KW-1185">Reference proteome</keyword>